<organism evidence="2 3">
    <name type="scientific">Cyclobacterium amurskyense</name>
    <dbReference type="NCBI Taxonomy" id="320787"/>
    <lineage>
        <taxon>Bacteria</taxon>
        <taxon>Pseudomonadati</taxon>
        <taxon>Bacteroidota</taxon>
        <taxon>Cytophagia</taxon>
        <taxon>Cytophagales</taxon>
        <taxon>Cyclobacteriaceae</taxon>
        <taxon>Cyclobacterium</taxon>
    </lineage>
</organism>
<dbReference type="STRING" id="320787.CA2015_1217"/>
<dbReference type="KEGG" id="camu:CA2015_1217"/>
<dbReference type="RefSeq" id="WP_053086650.1">
    <property type="nucleotide sequence ID" value="NZ_CAXBGM010000115.1"/>
</dbReference>
<dbReference type="Gene3D" id="2.60.120.10">
    <property type="entry name" value="Jelly Rolls"/>
    <property type="match status" value="1"/>
</dbReference>
<dbReference type="Proteomes" id="UP000036520">
    <property type="component" value="Chromosome"/>
</dbReference>
<dbReference type="CDD" id="cd00038">
    <property type="entry name" value="CAP_ED"/>
    <property type="match status" value="1"/>
</dbReference>
<dbReference type="OrthoDB" id="667553at2"/>
<evidence type="ECO:0000259" key="1">
    <source>
        <dbReference type="PROSITE" id="PS50042"/>
    </source>
</evidence>
<feature type="domain" description="Cyclic nucleotide-binding" evidence="1">
    <location>
        <begin position="15"/>
        <end position="94"/>
    </location>
</feature>
<reference evidence="2 3" key="1">
    <citation type="submission" date="2015-07" db="EMBL/GenBank/DDBJ databases">
        <authorList>
            <person name="Kim K.M."/>
        </authorList>
    </citation>
    <scope>NUCLEOTIDE SEQUENCE [LARGE SCALE GENOMIC DNA]</scope>
    <source>
        <strain evidence="2 3">KCTC 12363</strain>
    </source>
</reference>
<accession>A0A0H4P882</accession>
<evidence type="ECO:0000313" key="2">
    <source>
        <dbReference type="EMBL" id="AKP50666.1"/>
    </source>
</evidence>
<dbReference type="PATRIC" id="fig|320787.5.peg.1344"/>
<gene>
    <name evidence="2" type="ORF">CA2015_1217</name>
</gene>
<dbReference type="AlphaFoldDB" id="A0A0H4P882"/>
<name>A0A0H4P882_9BACT</name>
<dbReference type="SUPFAM" id="SSF51206">
    <property type="entry name" value="cAMP-binding domain-like"/>
    <property type="match status" value="1"/>
</dbReference>
<dbReference type="InterPro" id="IPR014710">
    <property type="entry name" value="RmlC-like_jellyroll"/>
</dbReference>
<keyword evidence="3" id="KW-1185">Reference proteome</keyword>
<protein>
    <submittedName>
        <fullName evidence="2">Putative transcriptional regulator, Crp/Fnr family</fullName>
    </submittedName>
</protein>
<dbReference type="PROSITE" id="PS50042">
    <property type="entry name" value="CNMP_BINDING_3"/>
    <property type="match status" value="1"/>
</dbReference>
<dbReference type="Pfam" id="PF00027">
    <property type="entry name" value="cNMP_binding"/>
    <property type="match status" value="1"/>
</dbReference>
<dbReference type="InterPro" id="IPR000595">
    <property type="entry name" value="cNMP-bd_dom"/>
</dbReference>
<dbReference type="InterPro" id="IPR018490">
    <property type="entry name" value="cNMP-bd_dom_sf"/>
</dbReference>
<evidence type="ECO:0000313" key="3">
    <source>
        <dbReference type="Proteomes" id="UP000036520"/>
    </source>
</evidence>
<proteinExistence type="predicted"/>
<dbReference type="EMBL" id="CP012040">
    <property type="protein sequence ID" value="AKP50666.1"/>
    <property type="molecule type" value="Genomic_DNA"/>
</dbReference>
<sequence>MPEKEMIHDPSAKTKHFTKGEIIQSRGLISHNVFYVKKGLVRSYLIDSNGKEHIFMFASEGWLIADIESIEFHQPAQLFIDCIEDSEVLVIHRENQHLDFSNEEAVKEKLTQLYRRIGKLQRRIIMQMSTPAVDRYGYFLQTYPDLPNRVPQYMIASYLGITPQALSTIRKVLSQKKEG</sequence>